<sequence length="216" mass="23615">MSRPEEMSSADDRQYAPNARWSEVCARCHRFDFIGGLVSAVGFSCYVAVFFVPMTTDEDDQPEDCDKKLVKENNADGLNKYSVGGSGLRIAESMLVTMQVAGVVLAVLYVLYAILACGGRHLLKAYVAFIIFVICFLTSFVILFQTVIFPMGCFALASTIVVMFTMGSSALALFIAAYLWLAAIFLCPESRITWPARFGVARGQGEGQPLLSNEPV</sequence>
<feature type="transmembrane region" description="Helical" evidence="1">
    <location>
        <begin position="33"/>
        <end position="52"/>
    </location>
</feature>
<evidence type="ECO:0000313" key="2">
    <source>
        <dbReference type="EMBL" id="KAK7091947.1"/>
    </source>
</evidence>
<feature type="transmembrane region" description="Helical" evidence="1">
    <location>
        <begin position="154"/>
        <end position="187"/>
    </location>
</feature>
<name>A0AAN9AS05_9CAEN</name>
<accession>A0AAN9AS05</accession>
<organism evidence="2 3">
    <name type="scientific">Littorina saxatilis</name>
    <dbReference type="NCBI Taxonomy" id="31220"/>
    <lineage>
        <taxon>Eukaryota</taxon>
        <taxon>Metazoa</taxon>
        <taxon>Spiralia</taxon>
        <taxon>Lophotrochozoa</taxon>
        <taxon>Mollusca</taxon>
        <taxon>Gastropoda</taxon>
        <taxon>Caenogastropoda</taxon>
        <taxon>Littorinimorpha</taxon>
        <taxon>Littorinoidea</taxon>
        <taxon>Littorinidae</taxon>
        <taxon>Littorina</taxon>
    </lineage>
</organism>
<dbReference type="EMBL" id="JBAMIC010000022">
    <property type="protein sequence ID" value="KAK7091947.1"/>
    <property type="molecule type" value="Genomic_DNA"/>
</dbReference>
<dbReference type="AlphaFoldDB" id="A0AAN9AS05"/>
<evidence type="ECO:0000313" key="3">
    <source>
        <dbReference type="Proteomes" id="UP001374579"/>
    </source>
</evidence>
<dbReference type="Proteomes" id="UP001374579">
    <property type="component" value="Unassembled WGS sequence"/>
</dbReference>
<keyword evidence="3" id="KW-1185">Reference proteome</keyword>
<protein>
    <submittedName>
        <fullName evidence="2">Uncharacterized protein</fullName>
    </submittedName>
</protein>
<evidence type="ECO:0000256" key="1">
    <source>
        <dbReference type="SAM" id="Phobius"/>
    </source>
</evidence>
<feature type="transmembrane region" description="Helical" evidence="1">
    <location>
        <begin position="94"/>
        <end position="114"/>
    </location>
</feature>
<gene>
    <name evidence="2" type="ORF">V1264_009563</name>
</gene>
<reference evidence="2 3" key="1">
    <citation type="submission" date="2024-02" db="EMBL/GenBank/DDBJ databases">
        <title>Chromosome-scale genome assembly of the rough periwinkle Littorina saxatilis.</title>
        <authorList>
            <person name="De Jode A."/>
            <person name="Faria R."/>
            <person name="Formenti G."/>
            <person name="Sims Y."/>
            <person name="Smith T.P."/>
            <person name="Tracey A."/>
            <person name="Wood J.M.D."/>
            <person name="Zagrodzka Z.B."/>
            <person name="Johannesson K."/>
            <person name="Butlin R.K."/>
            <person name="Leder E.H."/>
        </authorList>
    </citation>
    <scope>NUCLEOTIDE SEQUENCE [LARGE SCALE GENOMIC DNA]</scope>
    <source>
        <strain evidence="2">Snail1</strain>
        <tissue evidence="2">Muscle</tissue>
    </source>
</reference>
<proteinExistence type="predicted"/>
<keyword evidence="1" id="KW-0472">Membrane</keyword>
<comment type="caution">
    <text evidence="2">The sequence shown here is derived from an EMBL/GenBank/DDBJ whole genome shotgun (WGS) entry which is preliminary data.</text>
</comment>
<keyword evidence="1" id="KW-1133">Transmembrane helix</keyword>
<feature type="transmembrane region" description="Helical" evidence="1">
    <location>
        <begin position="126"/>
        <end position="148"/>
    </location>
</feature>
<keyword evidence="1" id="KW-0812">Transmembrane</keyword>